<evidence type="ECO:0000313" key="4">
    <source>
        <dbReference type="Proteomes" id="UP000053958"/>
    </source>
</evidence>
<evidence type="ECO:0000313" key="3">
    <source>
        <dbReference type="EMBL" id="KKA18662.1"/>
    </source>
</evidence>
<gene>
    <name evidence="3" type="ORF">T310_7382</name>
</gene>
<feature type="region of interest" description="Disordered" evidence="1">
    <location>
        <begin position="201"/>
        <end position="258"/>
    </location>
</feature>
<evidence type="ECO:0000256" key="2">
    <source>
        <dbReference type="SAM" id="SignalP"/>
    </source>
</evidence>
<dbReference type="AlphaFoldDB" id="A0A0F4YK70"/>
<organism evidence="3 4">
    <name type="scientific">Rasamsonia emersonii (strain ATCC 16479 / CBS 393.64 / IMI 116815)</name>
    <dbReference type="NCBI Taxonomy" id="1408163"/>
    <lineage>
        <taxon>Eukaryota</taxon>
        <taxon>Fungi</taxon>
        <taxon>Dikarya</taxon>
        <taxon>Ascomycota</taxon>
        <taxon>Pezizomycotina</taxon>
        <taxon>Eurotiomycetes</taxon>
        <taxon>Eurotiomycetidae</taxon>
        <taxon>Eurotiales</taxon>
        <taxon>Trichocomaceae</taxon>
        <taxon>Rasamsonia</taxon>
    </lineage>
</organism>
<dbReference type="OrthoDB" id="3595619at2759"/>
<dbReference type="EMBL" id="LASV01000431">
    <property type="protein sequence ID" value="KKA18662.1"/>
    <property type="molecule type" value="Genomic_DNA"/>
</dbReference>
<name>A0A0F4YK70_RASE3</name>
<feature type="chain" id="PRO_5012068166" evidence="2">
    <location>
        <begin position="16"/>
        <end position="326"/>
    </location>
</feature>
<evidence type="ECO:0000256" key="1">
    <source>
        <dbReference type="SAM" id="MobiDB-lite"/>
    </source>
</evidence>
<accession>A0A0F4YK70</accession>
<keyword evidence="4" id="KW-1185">Reference proteome</keyword>
<dbReference type="Proteomes" id="UP000053958">
    <property type="component" value="Unassembled WGS sequence"/>
</dbReference>
<proteinExistence type="predicted"/>
<feature type="region of interest" description="Disordered" evidence="1">
    <location>
        <begin position="118"/>
        <end position="187"/>
    </location>
</feature>
<feature type="compositionally biased region" description="Low complexity" evidence="1">
    <location>
        <begin position="233"/>
        <end position="258"/>
    </location>
</feature>
<comment type="caution">
    <text evidence="3">The sequence shown here is derived from an EMBL/GenBank/DDBJ whole genome shotgun (WGS) entry which is preliminary data.</text>
</comment>
<reference evidence="3 4" key="1">
    <citation type="submission" date="2015-04" db="EMBL/GenBank/DDBJ databases">
        <authorList>
            <person name="Heijne W.H."/>
            <person name="Fedorova N.D."/>
            <person name="Nierman W.C."/>
            <person name="Vollebregt A.W."/>
            <person name="Zhao Z."/>
            <person name="Wu L."/>
            <person name="Kumar M."/>
            <person name="Stam H."/>
            <person name="van den Berg M.A."/>
            <person name="Pel H.J."/>
        </authorList>
    </citation>
    <scope>NUCLEOTIDE SEQUENCE [LARGE SCALE GENOMIC DNA]</scope>
    <source>
        <strain evidence="3 4">CBS 393.64</strain>
    </source>
</reference>
<dbReference type="STRING" id="1408163.A0A0F4YK70"/>
<keyword evidence="2" id="KW-0732">Signal</keyword>
<feature type="signal peptide" evidence="2">
    <location>
        <begin position="1"/>
        <end position="15"/>
    </location>
</feature>
<sequence>MFAAWLSSCLSCLWSQEDRQSGSHRQATGSRGSGSFRPLELSIYMPGNQLPDLPEFDKFSLDGLRQPSPPPKAVTSQFDMYRARRCQSATFNLPRKPVGSGSRRSSLATLELMTERERQAPNPLIPHFSTLVRSPPPVGTSVTTRTRPLSAPLDRVQEPVSSSPVRDKPLPSTPDTPTASPSSDRQSLDHFRAGKRRFVSASPSIQEHSPLNSNPPEPASPKPTTVLQHSRSRTMSGSTMSSTTTAVTAGHGTSPSLSSAVTAATTTLQFSMSEAQTYKEIESGLQIPLSPKYVDSFPRVYEEEEEQPRGYEYDRRFPDTRIGVAF</sequence>
<feature type="compositionally biased region" description="Low complexity" evidence="1">
    <location>
        <begin position="173"/>
        <end position="184"/>
    </location>
</feature>
<dbReference type="RefSeq" id="XP_013325274.1">
    <property type="nucleotide sequence ID" value="XM_013469820.1"/>
</dbReference>
<feature type="compositionally biased region" description="Polar residues" evidence="1">
    <location>
        <begin position="201"/>
        <end position="212"/>
    </location>
</feature>
<protein>
    <submittedName>
        <fullName evidence="3">Uncharacterized protein</fullName>
    </submittedName>
</protein>
<dbReference type="GeneID" id="25319655"/>